<sequence length="417" mass="50586">MFKFQKRLKEHIKVKFMTIFNRFIKVFEESLEPLQLKEPEKMKEPSPEPMKEPSPEPMKEPSPEQIKSIQNNKDKEYFYLSDKSIYYNFCSHEDLTEDFELYLCIYRINTILPIPYLEYYFEKTNLEYNFPSKKILPNFLENIIEEKNRLEPMEEDEEGQEKSEDKYNIIKKICKDDDDDNEINTKFLEECYHFFKEKADYKKDFEEFKTIYRGFDYFLINKNEENKKKLYAVIDGTNIDIIKTEEITQKWAITDQIIKLKKIYGIPIDNNIIEKFENSQILNNIKKYNDKDKEELGFINIPYPQLLYLCKKEKELYVNVYYEEEDETSQNTKTLIFDRVNHPILKDIYLFSKERFLSDKNIEQVKCFVLYTDENYMIKDEINETNIPEESVIGFKENDKEFWCTKTPRFFVESGEH</sequence>
<feature type="compositionally biased region" description="Basic and acidic residues" evidence="1">
    <location>
        <begin position="37"/>
        <end position="62"/>
    </location>
</feature>
<protein>
    <submittedName>
        <fullName evidence="2">Uncharacterized protein</fullName>
    </submittedName>
</protein>
<feature type="region of interest" description="Disordered" evidence="1">
    <location>
        <begin position="37"/>
        <end position="64"/>
    </location>
</feature>
<dbReference type="AlphaFoldDB" id="A0A6C0HT13"/>
<name>A0A6C0HT13_9ZZZZ</name>
<evidence type="ECO:0000313" key="2">
    <source>
        <dbReference type="EMBL" id="QHT83659.1"/>
    </source>
</evidence>
<dbReference type="EMBL" id="MN740010">
    <property type="protein sequence ID" value="QHT83659.1"/>
    <property type="molecule type" value="Genomic_DNA"/>
</dbReference>
<organism evidence="2">
    <name type="scientific">viral metagenome</name>
    <dbReference type="NCBI Taxonomy" id="1070528"/>
    <lineage>
        <taxon>unclassified sequences</taxon>
        <taxon>metagenomes</taxon>
        <taxon>organismal metagenomes</taxon>
    </lineage>
</organism>
<reference evidence="2" key="1">
    <citation type="journal article" date="2020" name="Nature">
        <title>Giant virus diversity and host interactions through global metagenomics.</title>
        <authorList>
            <person name="Schulz F."/>
            <person name="Roux S."/>
            <person name="Paez-Espino D."/>
            <person name="Jungbluth S."/>
            <person name="Walsh D.A."/>
            <person name="Denef V.J."/>
            <person name="McMahon K.D."/>
            <person name="Konstantinidis K.T."/>
            <person name="Eloe-Fadrosh E.A."/>
            <person name="Kyrpides N.C."/>
            <person name="Woyke T."/>
        </authorList>
    </citation>
    <scope>NUCLEOTIDE SEQUENCE</scope>
    <source>
        <strain evidence="2">GVMAG-M-3300023184-168</strain>
    </source>
</reference>
<accession>A0A6C0HT13</accession>
<evidence type="ECO:0000256" key="1">
    <source>
        <dbReference type="SAM" id="MobiDB-lite"/>
    </source>
</evidence>
<proteinExistence type="predicted"/>